<proteinExistence type="predicted"/>
<gene>
    <name evidence="1" type="ORF">OED52_08010</name>
</gene>
<keyword evidence="2" id="KW-1185">Reference proteome</keyword>
<protein>
    <submittedName>
        <fullName evidence="1">HutD family protein</fullName>
    </submittedName>
</protein>
<reference evidence="1" key="1">
    <citation type="submission" date="2022-10" db="EMBL/GenBank/DDBJ databases">
        <title>Rhodococcus ferula Z13 complete genome.</title>
        <authorList>
            <person name="Long X."/>
            <person name="Zang M."/>
        </authorList>
    </citation>
    <scope>NUCLEOTIDE SEQUENCE</scope>
    <source>
        <strain evidence="1">Z13</strain>
    </source>
</reference>
<organism evidence="1 2">
    <name type="scientific">Rhodococcus sacchari</name>
    <dbReference type="NCBI Taxonomy" id="2962047"/>
    <lineage>
        <taxon>Bacteria</taxon>
        <taxon>Bacillati</taxon>
        <taxon>Actinomycetota</taxon>
        <taxon>Actinomycetes</taxon>
        <taxon>Mycobacteriales</taxon>
        <taxon>Nocardiaceae</taxon>
        <taxon>Rhodococcus</taxon>
    </lineage>
</organism>
<accession>A0ACD4DK75</accession>
<sequence length="191" mass="20262">MTVQVVRAGERRRVPWRNGAGTTEEIATGDLLRTDRPRWRLSLADLGSAPSGFSAFPGVDRIFTVVGEHDVDLDFGDGPRTVRPWQPHPFAGEDAPHCLPLGATSAFNVMIERGAATASVSPIPPGAHPVTDPREVTALFVRSGLVRAGAVQAGSGDCLLVHDEALALRGDTASGLLVRIAPEPRPRPDPV</sequence>
<evidence type="ECO:0000313" key="2">
    <source>
        <dbReference type="Proteomes" id="UP001156484"/>
    </source>
</evidence>
<dbReference type="Proteomes" id="UP001156484">
    <property type="component" value="Chromosome"/>
</dbReference>
<name>A0ACD4DK75_9NOCA</name>
<dbReference type="EMBL" id="CP107551">
    <property type="protein sequence ID" value="UYP20453.1"/>
    <property type="molecule type" value="Genomic_DNA"/>
</dbReference>
<evidence type="ECO:0000313" key="1">
    <source>
        <dbReference type="EMBL" id="UYP20453.1"/>
    </source>
</evidence>